<protein>
    <submittedName>
        <fullName evidence="1">Uncharacterized protein</fullName>
    </submittedName>
</protein>
<proteinExistence type="predicted"/>
<name>A0A844YY72_9SPHN</name>
<evidence type="ECO:0000313" key="2">
    <source>
        <dbReference type="Proteomes" id="UP000466966"/>
    </source>
</evidence>
<comment type="caution">
    <text evidence="1">The sequence shown here is derived from an EMBL/GenBank/DDBJ whole genome shotgun (WGS) entry which is preliminary data.</text>
</comment>
<dbReference type="RefSeq" id="WP_160772066.1">
    <property type="nucleotide sequence ID" value="NZ_WTYV01000004.1"/>
</dbReference>
<gene>
    <name evidence="1" type="ORF">GRI99_10890</name>
</gene>
<reference evidence="1 2" key="1">
    <citation type="submission" date="2019-12" db="EMBL/GenBank/DDBJ databases">
        <title>Genomic-based taxomic classification of the family Erythrobacteraceae.</title>
        <authorList>
            <person name="Xu L."/>
        </authorList>
    </citation>
    <scope>NUCLEOTIDE SEQUENCE [LARGE SCALE GENOMIC DNA]</scope>
    <source>
        <strain evidence="1 2">M0322</strain>
    </source>
</reference>
<dbReference type="Proteomes" id="UP000466966">
    <property type="component" value="Unassembled WGS sequence"/>
</dbReference>
<accession>A0A844YY72</accession>
<keyword evidence="2" id="KW-1185">Reference proteome</keyword>
<dbReference type="OrthoDB" id="7428171at2"/>
<organism evidence="1 2">
    <name type="scientific">Alteraurantiacibacter buctensis</name>
    <dbReference type="NCBI Taxonomy" id="1503981"/>
    <lineage>
        <taxon>Bacteria</taxon>
        <taxon>Pseudomonadati</taxon>
        <taxon>Pseudomonadota</taxon>
        <taxon>Alphaproteobacteria</taxon>
        <taxon>Sphingomonadales</taxon>
        <taxon>Erythrobacteraceae</taxon>
        <taxon>Alteraurantiacibacter</taxon>
    </lineage>
</organism>
<sequence>MSNVTAIMNSATEQPIQKITFERMPIAPASIRTTTRRWQLTRFSA</sequence>
<dbReference type="AlphaFoldDB" id="A0A844YY72"/>
<dbReference type="EMBL" id="WTYV01000004">
    <property type="protein sequence ID" value="MXO72132.1"/>
    <property type="molecule type" value="Genomic_DNA"/>
</dbReference>
<evidence type="ECO:0000313" key="1">
    <source>
        <dbReference type="EMBL" id="MXO72132.1"/>
    </source>
</evidence>